<keyword evidence="16" id="KW-0645">Protease</keyword>
<feature type="active site" description="For autocatalytic cleavage activity" evidence="12">
    <location>
        <position position="168"/>
    </location>
</feature>
<dbReference type="InterPro" id="IPR036390">
    <property type="entry name" value="WH_DNA-bd_sf"/>
</dbReference>
<keyword evidence="5 12" id="KW-0378">Hydrolase</keyword>
<evidence type="ECO:0000256" key="4">
    <source>
        <dbReference type="ARBA" id="ARBA00022763"/>
    </source>
</evidence>
<dbReference type="InterPro" id="IPR006200">
    <property type="entry name" value="LexA"/>
</dbReference>
<comment type="function">
    <text evidence="12">Represses a number of genes involved in the response to DNA damage (SOS response), including recA and lexA. In the presence of single-stranded DNA, RecA interacts with LexA causing an autocatalytic cleavage which disrupts the DNA-binding part of LexA, leading to derepression of the SOS regulon and eventually DNA repair.</text>
</comment>
<dbReference type="Gene3D" id="1.10.10.10">
    <property type="entry name" value="Winged helix-like DNA-binding domain superfamily/Winged helix DNA-binding domain"/>
    <property type="match status" value="1"/>
</dbReference>
<dbReference type="SUPFAM" id="SSF51306">
    <property type="entry name" value="LexA/Signal peptidase"/>
    <property type="match status" value="1"/>
</dbReference>
<evidence type="ECO:0000256" key="9">
    <source>
        <dbReference type="ARBA" id="ARBA00023163"/>
    </source>
</evidence>
<dbReference type="PRINTS" id="PR00726">
    <property type="entry name" value="LEXASERPTASE"/>
</dbReference>
<dbReference type="InterPro" id="IPR039418">
    <property type="entry name" value="LexA-like"/>
</dbReference>
<sequence>MEILSDRQRQILDFISRYIADHDRPPTNREIGHAMGIASTGHVDYHLTVLSKKGYIEREANTSRGLKLTTVAEPHPRRRVYHVPVVGLIAAGSPIEAISDPSDAVELGDDFAAEDAYALRVRGKSMIEDLIDDGDLVVVQPAQTAQNGEVVVALLNSGGSEHGEVTLKRYYRERDHIRLQPANQTMQPIIVRPEDVQVQGKVIALIRRI</sequence>
<evidence type="ECO:0000256" key="12">
    <source>
        <dbReference type="HAMAP-Rule" id="MF_00015"/>
    </source>
</evidence>
<keyword evidence="11 12" id="KW-0742">SOS response</keyword>
<gene>
    <name evidence="12" type="primary">lexA</name>
    <name evidence="16" type="ORF">AVDCRST_MAG77-809</name>
</gene>
<dbReference type="NCBIfam" id="TIGR00498">
    <property type="entry name" value="lexA"/>
    <property type="match status" value="1"/>
</dbReference>
<evidence type="ECO:0000256" key="7">
    <source>
        <dbReference type="ARBA" id="ARBA00023015"/>
    </source>
</evidence>
<dbReference type="InterPro" id="IPR006197">
    <property type="entry name" value="Peptidase_S24_LexA"/>
</dbReference>
<evidence type="ECO:0000256" key="13">
    <source>
        <dbReference type="RuleBase" id="RU003991"/>
    </source>
</evidence>
<keyword evidence="2 12" id="KW-0678">Repressor</keyword>
<dbReference type="GO" id="GO:0003677">
    <property type="term" value="F:DNA binding"/>
    <property type="evidence" value="ECO:0007669"/>
    <property type="project" value="UniProtKB-UniRule"/>
</dbReference>
<evidence type="ECO:0000313" key="16">
    <source>
        <dbReference type="EMBL" id="CAA9227186.1"/>
    </source>
</evidence>
<dbReference type="GO" id="GO:0045892">
    <property type="term" value="P:negative regulation of DNA-templated transcription"/>
    <property type="evidence" value="ECO:0007669"/>
    <property type="project" value="UniProtKB-UniRule"/>
</dbReference>
<keyword evidence="9 12" id="KW-0804">Transcription</keyword>
<keyword evidence="6 12" id="KW-0068">Autocatalytic cleavage</keyword>
<dbReference type="InterPro" id="IPR036286">
    <property type="entry name" value="LexA/Signal_pep-like_sf"/>
</dbReference>
<feature type="DNA-binding region" description="H-T-H motif" evidence="12">
    <location>
        <begin position="28"/>
        <end position="48"/>
    </location>
</feature>
<name>A0A6J4HKT3_9CHLR</name>
<dbReference type="InterPro" id="IPR050077">
    <property type="entry name" value="LexA_repressor"/>
</dbReference>
<dbReference type="AlphaFoldDB" id="A0A6J4HKT3"/>
<evidence type="ECO:0000256" key="2">
    <source>
        <dbReference type="ARBA" id="ARBA00022491"/>
    </source>
</evidence>
<evidence type="ECO:0000259" key="14">
    <source>
        <dbReference type="Pfam" id="PF00717"/>
    </source>
</evidence>
<accession>A0A6J4HKT3</accession>
<dbReference type="Pfam" id="PF01726">
    <property type="entry name" value="LexA_DNA_bind"/>
    <property type="match status" value="1"/>
</dbReference>
<dbReference type="Pfam" id="PF00717">
    <property type="entry name" value="Peptidase_S24"/>
    <property type="match status" value="1"/>
</dbReference>
<keyword evidence="3 12" id="KW-0235">DNA replication</keyword>
<keyword evidence="8 12" id="KW-0238">DNA-binding</keyword>
<dbReference type="InterPro" id="IPR006199">
    <property type="entry name" value="LexA_DNA-bd_dom"/>
</dbReference>
<dbReference type="CDD" id="cd06529">
    <property type="entry name" value="S24_LexA-like"/>
    <property type="match status" value="1"/>
</dbReference>
<dbReference type="HAMAP" id="MF_00015">
    <property type="entry name" value="LexA"/>
    <property type="match status" value="1"/>
</dbReference>
<feature type="site" description="Cleavage; by autolysis" evidence="12">
    <location>
        <begin position="91"/>
        <end position="92"/>
    </location>
</feature>
<dbReference type="Gene3D" id="2.10.109.10">
    <property type="entry name" value="Umud Fragment, subunit A"/>
    <property type="match status" value="1"/>
</dbReference>
<dbReference type="GO" id="GO:0006508">
    <property type="term" value="P:proteolysis"/>
    <property type="evidence" value="ECO:0007669"/>
    <property type="project" value="UniProtKB-KW"/>
</dbReference>
<evidence type="ECO:0000256" key="6">
    <source>
        <dbReference type="ARBA" id="ARBA00022813"/>
    </source>
</evidence>
<evidence type="ECO:0000256" key="11">
    <source>
        <dbReference type="ARBA" id="ARBA00023236"/>
    </source>
</evidence>
<proteinExistence type="inferred from homology"/>
<dbReference type="GO" id="GO:0006281">
    <property type="term" value="P:DNA repair"/>
    <property type="evidence" value="ECO:0007669"/>
    <property type="project" value="UniProtKB-UniRule"/>
</dbReference>
<keyword evidence="4 12" id="KW-0227">DNA damage</keyword>
<evidence type="ECO:0000256" key="1">
    <source>
        <dbReference type="ARBA" id="ARBA00007484"/>
    </source>
</evidence>
<dbReference type="GO" id="GO:0009432">
    <property type="term" value="P:SOS response"/>
    <property type="evidence" value="ECO:0007669"/>
    <property type="project" value="UniProtKB-UniRule"/>
</dbReference>
<organism evidence="16">
    <name type="scientific">uncultured Chloroflexota bacterium</name>
    <dbReference type="NCBI Taxonomy" id="166587"/>
    <lineage>
        <taxon>Bacteria</taxon>
        <taxon>Bacillati</taxon>
        <taxon>Chloroflexota</taxon>
        <taxon>environmental samples</taxon>
    </lineage>
</organism>
<feature type="domain" description="LexA repressor DNA-binding" evidence="15">
    <location>
        <begin position="1"/>
        <end position="65"/>
    </location>
</feature>
<dbReference type="EMBL" id="CADCTC010000051">
    <property type="protein sequence ID" value="CAA9227186.1"/>
    <property type="molecule type" value="Genomic_DNA"/>
</dbReference>
<evidence type="ECO:0000256" key="5">
    <source>
        <dbReference type="ARBA" id="ARBA00022801"/>
    </source>
</evidence>
<evidence type="ECO:0000256" key="8">
    <source>
        <dbReference type="ARBA" id="ARBA00023125"/>
    </source>
</evidence>
<feature type="domain" description="Peptidase S24/S26A/S26B/S26C" evidence="14">
    <location>
        <begin position="84"/>
        <end position="203"/>
    </location>
</feature>
<dbReference type="FunFam" id="2.10.109.10:FF:000001">
    <property type="entry name" value="LexA repressor"/>
    <property type="match status" value="1"/>
</dbReference>
<comment type="similarity">
    <text evidence="1 12 13">Belongs to the peptidase S24 family.</text>
</comment>
<dbReference type="InterPro" id="IPR015927">
    <property type="entry name" value="Peptidase_S24_S26A/B/C"/>
</dbReference>
<keyword evidence="7 12" id="KW-0805">Transcription regulation</keyword>
<dbReference type="InterPro" id="IPR036388">
    <property type="entry name" value="WH-like_DNA-bd_sf"/>
</dbReference>
<dbReference type="EC" id="3.4.21.88" evidence="12"/>
<dbReference type="PANTHER" id="PTHR33516:SF2">
    <property type="entry name" value="LEXA REPRESSOR-RELATED"/>
    <property type="match status" value="1"/>
</dbReference>
<dbReference type="GO" id="GO:0006260">
    <property type="term" value="P:DNA replication"/>
    <property type="evidence" value="ECO:0007669"/>
    <property type="project" value="UniProtKB-UniRule"/>
</dbReference>
<evidence type="ECO:0000259" key="15">
    <source>
        <dbReference type="Pfam" id="PF01726"/>
    </source>
</evidence>
<dbReference type="SUPFAM" id="SSF46785">
    <property type="entry name" value="Winged helix' DNA-binding domain"/>
    <property type="match status" value="1"/>
</dbReference>
<comment type="catalytic activity">
    <reaction evidence="12">
        <text>Hydrolysis of Ala-|-Gly bond in repressor LexA.</text>
        <dbReference type="EC" id="3.4.21.88"/>
    </reaction>
</comment>
<evidence type="ECO:0000256" key="10">
    <source>
        <dbReference type="ARBA" id="ARBA00023204"/>
    </source>
</evidence>
<protein>
    <recommendedName>
        <fullName evidence="12">LexA repressor</fullName>
        <ecNumber evidence="12">3.4.21.88</ecNumber>
    </recommendedName>
</protein>
<reference evidence="16" key="1">
    <citation type="submission" date="2020-02" db="EMBL/GenBank/DDBJ databases">
        <authorList>
            <person name="Meier V. D."/>
        </authorList>
    </citation>
    <scope>NUCLEOTIDE SEQUENCE</scope>
    <source>
        <strain evidence="16">AVDCRST_MAG77</strain>
    </source>
</reference>
<dbReference type="PANTHER" id="PTHR33516">
    <property type="entry name" value="LEXA REPRESSOR"/>
    <property type="match status" value="1"/>
</dbReference>
<comment type="subunit">
    <text evidence="12">Homodimer.</text>
</comment>
<keyword evidence="10 12" id="KW-0234">DNA repair</keyword>
<feature type="active site" description="For autocatalytic cleavage activity" evidence="12">
    <location>
        <position position="125"/>
    </location>
</feature>
<evidence type="ECO:0000256" key="3">
    <source>
        <dbReference type="ARBA" id="ARBA00022705"/>
    </source>
</evidence>
<dbReference type="GO" id="GO:0004252">
    <property type="term" value="F:serine-type endopeptidase activity"/>
    <property type="evidence" value="ECO:0007669"/>
    <property type="project" value="UniProtKB-UniRule"/>
</dbReference>